<keyword evidence="2 8" id="KW-0645">Protease</keyword>
<evidence type="ECO:0000256" key="6">
    <source>
        <dbReference type="ARBA" id="ARBA00022837"/>
    </source>
</evidence>
<accession>A0A832J413</accession>
<dbReference type="InterPro" id="IPR022398">
    <property type="entry name" value="Peptidase_S8_His-AS"/>
</dbReference>
<dbReference type="InterPro" id="IPR015500">
    <property type="entry name" value="Peptidase_S8_subtilisin-rel"/>
</dbReference>
<keyword evidence="4 8" id="KW-0378">Hydrolase</keyword>
<evidence type="ECO:0000256" key="5">
    <source>
        <dbReference type="ARBA" id="ARBA00022825"/>
    </source>
</evidence>
<dbReference type="InterPro" id="IPR002884">
    <property type="entry name" value="P_dom"/>
</dbReference>
<dbReference type="InterPro" id="IPR034182">
    <property type="entry name" value="Kexin/furin"/>
</dbReference>
<dbReference type="PROSITE" id="PS51829">
    <property type="entry name" value="P_HOMO_B"/>
    <property type="match status" value="1"/>
</dbReference>
<dbReference type="InterPro" id="IPR000209">
    <property type="entry name" value="Peptidase_S8/S53_dom"/>
</dbReference>
<keyword evidence="6" id="KW-0106">Calcium</keyword>
<dbReference type="PROSITE" id="PS51892">
    <property type="entry name" value="SUBTILASE"/>
    <property type="match status" value="1"/>
</dbReference>
<dbReference type="GO" id="GO:0012505">
    <property type="term" value="C:endomembrane system"/>
    <property type="evidence" value="ECO:0007669"/>
    <property type="project" value="UniProtKB-ARBA"/>
</dbReference>
<keyword evidence="3" id="KW-0732">Signal</keyword>
<feature type="active site" description="Charge relay system" evidence="7 8">
    <location>
        <position position="324"/>
    </location>
</feature>
<dbReference type="Pfam" id="PF00082">
    <property type="entry name" value="Peptidase_S8"/>
    <property type="match status" value="1"/>
</dbReference>
<feature type="active site" description="Charge relay system" evidence="7 8">
    <location>
        <position position="126"/>
    </location>
</feature>
<comment type="caution">
    <text evidence="10">The sequence shown here is derived from an EMBL/GenBank/DDBJ whole genome shotgun (WGS) entry which is preliminary data.</text>
</comment>
<dbReference type="InterPro" id="IPR023828">
    <property type="entry name" value="Peptidase_S8_Ser-AS"/>
</dbReference>
<dbReference type="PROSITE" id="PS00137">
    <property type="entry name" value="SUBTILASE_HIS"/>
    <property type="match status" value="1"/>
</dbReference>
<dbReference type="PANTHER" id="PTHR42884:SF14">
    <property type="entry name" value="NEUROENDOCRINE CONVERTASE 1"/>
    <property type="match status" value="1"/>
</dbReference>
<dbReference type="CDD" id="cd04059">
    <property type="entry name" value="Peptidases_S8_Protein_convertases_Kexins_Furin-like"/>
    <property type="match status" value="1"/>
</dbReference>
<dbReference type="AlphaFoldDB" id="A0A832J413"/>
<evidence type="ECO:0000313" key="10">
    <source>
        <dbReference type="EMBL" id="HHJ81250.1"/>
    </source>
</evidence>
<dbReference type="GO" id="GO:0005737">
    <property type="term" value="C:cytoplasm"/>
    <property type="evidence" value="ECO:0007669"/>
    <property type="project" value="UniProtKB-ARBA"/>
</dbReference>
<gene>
    <name evidence="10" type="ORF">ENJ65_06410</name>
</gene>
<dbReference type="PANTHER" id="PTHR42884">
    <property type="entry name" value="PROPROTEIN CONVERTASE SUBTILISIN/KEXIN-RELATED"/>
    <property type="match status" value="1"/>
</dbReference>
<dbReference type="GO" id="GO:0016020">
    <property type="term" value="C:membrane"/>
    <property type="evidence" value="ECO:0007669"/>
    <property type="project" value="TreeGrafter"/>
</dbReference>
<dbReference type="InterPro" id="IPR036852">
    <property type="entry name" value="Peptidase_S8/S53_dom_sf"/>
</dbReference>
<dbReference type="InterPro" id="IPR023827">
    <property type="entry name" value="Peptidase_S8_Asp-AS"/>
</dbReference>
<evidence type="ECO:0000259" key="9">
    <source>
        <dbReference type="PROSITE" id="PS51829"/>
    </source>
</evidence>
<protein>
    <submittedName>
        <fullName evidence="10">Serine protease</fullName>
    </submittedName>
</protein>
<dbReference type="SUPFAM" id="SSF49785">
    <property type="entry name" value="Galactose-binding domain-like"/>
    <property type="match status" value="1"/>
</dbReference>
<dbReference type="GO" id="GO:0004252">
    <property type="term" value="F:serine-type endopeptidase activity"/>
    <property type="evidence" value="ECO:0007669"/>
    <property type="project" value="UniProtKB-UniRule"/>
</dbReference>
<dbReference type="PROSITE" id="PS00136">
    <property type="entry name" value="SUBTILASE_ASP"/>
    <property type="match status" value="1"/>
</dbReference>
<sequence>MRLISAQKKISARVLGGAVLLALLGGCGSGEQTVGMSAGDPLYEDQWHLKNTAQFVGAVSGEDINIEPVWVAAGNSGGGKGGGVLVVVVDDGLQLAHEDLVANIALNKSWDYEESDTDPTPTQRYHGTSVAGLIAARDLNGLGVRGVAPQASLAGYNLLWSEHPSILNIVDAMTRNQVEVGVSNNSWGLAIDELGEAEPPSDNLWQLAIEEGVNKGRDGKGVVYVWSAGNGGRDGQDNSNYDFQTNNRHVIAVCAVNGTGRQASYSEPGANIWLCAPGGGSNKVSGTLGLPTTDLMGSAGGNPDGGVADDYTDQNYSRAFTGTSASAPIVSGVVALMLEANPSLGWRDVRLILAETARKNDVVDADWSVTSPAAGQPQYNINHKYGFGVVDAAAAVSRASGWDNVGEQLIIEKTLSAAIAIPDNNSTGVQQSINLDAVADGNLIIEYVELDFFSKHPYSGDLEITLTAPSGTKSVLAETHDCLYPSRLGNLLKRFGSCLYGYDPWTFASVRHLGEYSAGTWRLNVADKGHRGAYGELQSWTLRIYGRKQ</sequence>
<dbReference type="PROSITE" id="PS51257">
    <property type="entry name" value="PROKAR_LIPOPROTEIN"/>
    <property type="match status" value="1"/>
</dbReference>
<proteinExistence type="inferred from homology"/>
<evidence type="ECO:0000256" key="2">
    <source>
        <dbReference type="ARBA" id="ARBA00022670"/>
    </source>
</evidence>
<dbReference type="EMBL" id="DRNF01000404">
    <property type="protein sequence ID" value="HHJ81250.1"/>
    <property type="molecule type" value="Genomic_DNA"/>
</dbReference>
<dbReference type="PROSITE" id="PS00138">
    <property type="entry name" value="SUBTILASE_SER"/>
    <property type="match status" value="1"/>
</dbReference>
<dbReference type="SUPFAM" id="SSF52743">
    <property type="entry name" value="Subtilisin-like"/>
    <property type="match status" value="1"/>
</dbReference>
<dbReference type="GO" id="GO:0016485">
    <property type="term" value="P:protein processing"/>
    <property type="evidence" value="ECO:0007669"/>
    <property type="project" value="TreeGrafter"/>
</dbReference>
<reference evidence="10" key="1">
    <citation type="journal article" date="2020" name="mSystems">
        <title>Genome- and Community-Level Interaction Insights into Carbon Utilization and Element Cycling Functions of Hydrothermarchaeota in Hydrothermal Sediment.</title>
        <authorList>
            <person name="Zhou Z."/>
            <person name="Liu Y."/>
            <person name="Xu W."/>
            <person name="Pan J."/>
            <person name="Luo Z.H."/>
            <person name="Li M."/>
        </authorList>
    </citation>
    <scope>NUCLEOTIDE SEQUENCE [LARGE SCALE GENOMIC DNA]</scope>
    <source>
        <strain evidence="10">HyVt-505</strain>
    </source>
</reference>
<feature type="domain" description="P/Homo B" evidence="9">
    <location>
        <begin position="404"/>
        <end position="549"/>
    </location>
</feature>
<name>A0A832J413_9GAMM</name>
<evidence type="ECO:0000256" key="1">
    <source>
        <dbReference type="ARBA" id="ARBA00005325"/>
    </source>
</evidence>
<evidence type="ECO:0000256" key="7">
    <source>
        <dbReference type="PIRSR" id="PIRSR615500-1"/>
    </source>
</evidence>
<dbReference type="PRINTS" id="PR00723">
    <property type="entry name" value="SUBTILISIN"/>
</dbReference>
<dbReference type="Gene3D" id="3.40.50.200">
    <property type="entry name" value="Peptidase S8/S53 domain"/>
    <property type="match status" value="1"/>
</dbReference>
<evidence type="ECO:0000256" key="4">
    <source>
        <dbReference type="ARBA" id="ARBA00022801"/>
    </source>
</evidence>
<dbReference type="Gene3D" id="2.60.120.260">
    <property type="entry name" value="Galactose-binding domain-like"/>
    <property type="match status" value="1"/>
</dbReference>
<evidence type="ECO:0000256" key="8">
    <source>
        <dbReference type="PROSITE-ProRule" id="PRU01240"/>
    </source>
</evidence>
<dbReference type="InterPro" id="IPR008979">
    <property type="entry name" value="Galactose-bd-like_sf"/>
</dbReference>
<comment type="similarity">
    <text evidence="1">Belongs to the peptidase S8 family. Furin subfamily.</text>
</comment>
<keyword evidence="5 8" id="KW-0720">Serine protease</keyword>
<evidence type="ECO:0000256" key="3">
    <source>
        <dbReference type="ARBA" id="ARBA00022729"/>
    </source>
</evidence>
<dbReference type="Pfam" id="PF01483">
    <property type="entry name" value="P_proprotein"/>
    <property type="match status" value="1"/>
</dbReference>
<feature type="active site" description="Charge relay system" evidence="7 8">
    <location>
        <position position="90"/>
    </location>
</feature>
<organism evidence="10">
    <name type="scientific">Candidatus Tenderia electrophaga</name>
    <dbReference type="NCBI Taxonomy" id="1748243"/>
    <lineage>
        <taxon>Bacteria</taxon>
        <taxon>Pseudomonadati</taxon>
        <taxon>Pseudomonadota</taxon>
        <taxon>Gammaproteobacteria</taxon>
        <taxon>Candidatus Tenderiales</taxon>
        <taxon>Candidatus Tenderiaceae</taxon>
        <taxon>Candidatus Tenderia</taxon>
    </lineage>
</organism>
<dbReference type="Proteomes" id="UP000885832">
    <property type="component" value="Unassembled WGS sequence"/>
</dbReference>